<evidence type="ECO:0000313" key="3">
    <source>
        <dbReference type="EMBL" id="MFD1235536.1"/>
    </source>
</evidence>
<dbReference type="NCBIfam" id="TIGR00026">
    <property type="entry name" value="hi_GC_TIGR00026"/>
    <property type="match status" value="1"/>
</dbReference>
<evidence type="ECO:0000313" key="4">
    <source>
        <dbReference type="Proteomes" id="UP001597182"/>
    </source>
</evidence>
<proteinExistence type="inferred from homology"/>
<gene>
    <name evidence="3" type="ORF">ACFQ34_19785</name>
</gene>
<dbReference type="InterPro" id="IPR012349">
    <property type="entry name" value="Split_barrel_FMN-bd"/>
</dbReference>
<dbReference type="RefSeq" id="WP_013674658.1">
    <property type="nucleotide sequence ID" value="NZ_BAABKS010000005.1"/>
</dbReference>
<comment type="similarity">
    <text evidence="1">Belongs to the F420H(2)-dependent quinone reductase family.</text>
</comment>
<dbReference type="EMBL" id="JBHTMB010000164">
    <property type="protein sequence ID" value="MFD1235536.1"/>
    <property type="molecule type" value="Genomic_DNA"/>
</dbReference>
<dbReference type="PANTHER" id="PTHR39428:SF3">
    <property type="entry name" value="DEAZAFLAVIN-DEPENDENT NITROREDUCTASE"/>
    <property type="match status" value="1"/>
</dbReference>
<evidence type="ECO:0000256" key="2">
    <source>
        <dbReference type="ARBA" id="ARBA00049106"/>
    </source>
</evidence>
<name>A0ABW3VKY8_9PSEU</name>
<evidence type="ECO:0000256" key="1">
    <source>
        <dbReference type="ARBA" id="ARBA00008710"/>
    </source>
</evidence>
<sequence>METATPTARMTPKDRRATAIMRWVGPVHTALLRAVRGRAMWRFRGGDVVLLTHTGRRSGRQYTVPLLHLRDGEDVLVAASNGGVDAEPQWWLNLQDSPYAEIEIRGERRAVVAEAVPDAEHDELWQRFRAIGGMYDKYQAGVRRRITLVRLRPYRAR</sequence>
<accession>A0ABW3VKY8</accession>
<dbReference type="InterPro" id="IPR004378">
    <property type="entry name" value="F420H2_quin_Rdtase"/>
</dbReference>
<comment type="catalytic activity">
    <reaction evidence="2">
        <text>oxidized coenzyme F420-(gamma-L-Glu)(n) + a quinol + H(+) = reduced coenzyme F420-(gamma-L-Glu)(n) + a quinone</text>
        <dbReference type="Rhea" id="RHEA:39663"/>
        <dbReference type="Rhea" id="RHEA-COMP:12939"/>
        <dbReference type="Rhea" id="RHEA-COMP:14378"/>
        <dbReference type="ChEBI" id="CHEBI:15378"/>
        <dbReference type="ChEBI" id="CHEBI:24646"/>
        <dbReference type="ChEBI" id="CHEBI:132124"/>
        <dbReference type="ChEBI" id="CHEBI:133980"/>
        <dbReference type="ChEBI" id="CHEBI:139511"/>
    </reaction>
</comment>
<dbReference type="Proteomes" id="UP001597182">
    <property type="component" value="Unassembled WGS sequence"/>
</dbReference>
<dbReference type="Pfam" id="PF04075">
    <property type="entry name" value="F420H2_quin_red"/>
    <property type="match status" value="1"/>
</dbReference>
<organism evidence="3 4">
    <name type="scientific">Pseudonocardia benzenivorans</name>
    <dbReference type="NCBI Taxonomy" id="228005"/>
    <lineage>
        <taxon>Bacteria</taxon>
        <taxon>Bacillati</taxon>
        <taxon>Actinomycetota</taxon>
        <taxon>Actinomycetes</taxon>
        <taxon>Pseudonocardiales</taxon>
        <taxon>Pseudonocardiaceae</taxon>
        <taxon>Pseudonocardia</taxon>
    </lineage>
</organism>
<reference evidence="4" key="1">
    <citation type="journal article" date="2019" name="Int. J. Syst. Evol. Microbiol.">
        <title>The Global Catalogue of Microorganisms (GCM) 10K type strain sequencing project: providing services to taxonomists for standard genome sequencing and annotation.</title>
        <authorList>
            <consortium name="The Broad Institute Genomics Platform"/>
            <consortium name="The Broad Institute Genome Sequencing Center for Infectious Disease"/>
            <person name="Wu L."/>
            <person name="Ma J."/>
        </authorList>
    </citation>
    <scope>NUCLEOTIDE SEQUENCE [LARGE SCALE GENOMIC DNA]</scope>
    <source>
        <strain evidence="4">CCUG 49018</strain>
    </source>
</reference>
<protein>
    <submittedName>
        <fullName evidence="3">Nitroreductase/quinone reductase family protein</fullName>
    </submittedName>
</protein>
<comment type="caution">
    <text evidence="3">The sequence shown here is derived from an EMBL/GenBank/DDBJ whole genome shotgun (WGS) entry which is preliminary data.</text>
</comment>
<keyword evidence="4" id="KW-1185">Reference proteome</keyword>
<dbReference type="SUPFAM" id="SSF50475">
    <property type="entry name" value="FMN-binding split barrel"/>
    <property type="match status" value="1"/>
</dbReference>
<dbReference type="Gene3D" id="2.30.110.10">
    <property type="entry name" value="Electron Transport, Fmn-binding Protein, Chain A"/>
    <property type="match status" value="1"/>
</dbReference>
<dbReference type="PANTHER" id="PTHR39428">
    <property type="entry name" value="F420H(2)-DEPENDENT QUINONE REDUCTASE RV1261C"/>
    <property type="match status" value="1"/>
</dbReference>